<evidence type="ECO:0000313" key="11">
    <source>
        <dbReference type="EMBL" id="GEO35953.1"/>
    </source>
</evidence>
<evidence type="ECO:0000256" key="7">
    <source>
        <dbReference type="SAM" id="Phobius"/>
    </source>
</evidence>
<dbReference type="OrthoDB" id="3378718at2"/>
<evidence type="ECO:0000256" key="3">
    <source>
        <dbReference type="ARBA" id="ARBA00023224"/>
    </source>
</evidence>
<reference evidence="11 12" key="1">
    <citation type="submission" date="2019-07" db="EMBL/GenBank/DDBJ databases">
        <title>Whole genome shotgun sequence of Skermanella aerolata NBRC 106429.</title>
        <authorList>
            <person name="Hosoyama A."/>
            <person name="Uohara A."/>
            <person name="Ohji S."/>
            <person name="Ichikawa N."/>
        </authorList>
    </citation>
    <scope>NUCLEOTIDE SEQUENCE [LARGE SCALE GENOMIC DNA]</scope>
    <source>
        <strain evidence="11 12">NBRC 106429</strain>
    </source>
</reference>
<dbReference type="SMART" id="SM00304">
    <property type="entry name" value="HAMP"/>
    <property type="match status" value="1"/>
</dbReference>
<keyword evidence="7" id="KW-0812">Transmembrane</keyword>
<dbReference type="Gene3D" id="6.10.340.10">
    <property type="match status" value="1"/>
</dbReference>
<dbReference type="GO" id="GO:0007165">
    <property type="term" value="P:signal transduction"/>
    <property type="evidence" value="ECO:0007669"/>
    <property type="project" value="UniProtKB-KW"/>
</dbReference>
<accession>A0A512DHK6</accession>
<keyword evidence="7" id="KW-0472">Membrane</keyword>
<dbReference type="AlphaFoldDB" id="A0A512DHK6"/>
<dbReference type="GO" id="GO:0005886">
    <property type="term" value="C:plasma membrane"/>
    <property type="evidence" value="ECO:0007669"/>
    <property type="project" value="UniProtKB-SubCell"/>
</dbReference>
<comment type="similarity">
    <text evidence="4">Belongs to the methyl-accepting chemotaxis (MCP) protein family.</text>
</comment>
<evidence type="ECO:0000256" key="6">
    <source>
        <dbReference type="SAM" id="Coils"/>
    </source>
</evidence>
<protein>
    <recommendedName>
        <fullName evidence="13">Methyl-accepting chemotaxis protein</fullName>
    </recommendedName>
</protein>
<dbReference type="RefSeq" id="WP_052831573.1">
    <property type="nucleotide sequence ID" value="NZ_BJYZ01000001.1"/>
</dbReference>
<evidence type="ECO:0000256" key="2">
    <source>
        <dbReference type="ARBA" id="ARBA00022519"/>
    </source>
</evidence>
<dbReference type="InterPro" id="IPR003660">
    <property type="entry name" value="HAMP_dom"/>
</dbReference>
<proteinExistence type="inferred from homology"/>
<evidence type="ECO:0000256" key="1">
    <source>
        <dbReference type="ARBA" id="ARBA00004429"/>
    </source>
</evidence>
<dbReference type="Gene3D" id="1.10.287.950">
    <property type="entry name" value="Methyl-accepting chemotaxis protein"/>
    <property type="match status" value="1"/>
</dbReference>
<evidence type="ECO:0000259" key="9">
    <source>
        <dbReference type="PROSITE" id="PS50192"/>
    </source>
</evidence>
<dbReference type="InterPro" id="IPR004089">
    <property type="entry name" value="MCPsignal_dom"/>
</dbReference>
<dbReference type="EMBL" id="BJYZ01000001">
    <property type="protein sequence ID" value="GEO35953.1"/>
    <property type="molecule type" value="Genomic_DNA"/>
</dbReference>
<evidence type="ECO:0000256" key="5">
    <source>
        <dbReference type="PROSITE-ProRule" id="PRU00284"/>
    </source>
</evidence>
<feature type="domain" description="T-SNARE coiled-coil homology" evidence="9">
    <location>
        <begin position="360"/>
        <end position="413"/>
    </location>
</feature>
<dbReference type="Proteomes" id="UP000321523">
    <property type="component" value="Unassembled WGS sequence"/>
</dbReference>
<dbReference type="PROSITE" id="PS50111">
    <property type="entry name" value="CHEMOTAXIS_TRANSDUC_2"/>
    <property type="match status" value="1"/>
</dbReference>
<feature type="transmembrane region" description="Helical" evidence="7">
    <location>
        <begin position="80"/>
        <end position="102"/>
    </location>
</feature>
<dbReference type="PANTHER" id="PTHR32089">
    <property type="entry name" value="METHYL-ACCEPTING CHEMOTAXIS PROTEIN MCPB"/>
    <property type="match status" value="1"/>
</dbReference>
<dbReference type="SUPFAM" id="SSF58104">
    <property type="entry name" value="Methyl-accepting chemotaxis protein (MCP) signaling domain"/>
    <property type="match status" value="1"/>
</dbReference>
<keyword evidence="12" id="KW-1185">Reference proteome</keyword>
<organism evidence="11 12">
    <name type="scientific">Skermanella aerolata</name>
    <dbReference type="NCBI Taxonomy" id="393310"/>
    <lineage>
        <taxon>Bacteria</taxon>
        <taxon>Pseudomonadati</taxon>
        <taxon>Pseudomonadota</taxon>
        <taxon>Alphaproteobacteria</taxon>
        <taxon>Rhodospirillales</taxon>
        <taxon>Azospirillaceae</taxon>
        <taxon>Skermanella</taxon>
    </lineage>
</organism>
<name>A0A512DHK6_9PROT</name>
<evidence type="ECO:0000259" key="8">
    <source>
        <dbReference type="PROSITE" id="PS50111"/>
    </source>
</evidence>
<dbReference type="Pfam" id="PF00015">
    <property type="entry name" value="MCPsignal"/>
    <property type="match status" value="1"/>
</dbReference>
<dbReference type="InterPro" id="IPR000727">
    <property type="entry name" value="T_SNARE_dom"/>
</dbReference>
<dbReference type="PANTHER" id="PTHR32089:SF112">
    <property type="entry name" value="LYSOZYME-LIKE PROTEIN-RELATED"/>
    <property type="match status" value="1"/>
</dbReference>
<keyword evidence="3 5" id="KW-0807">Transducer</keyword>
<evidence type="ECO:0000313" key="12">
    <source>
        <dbReference type="Proteomes" id="UP000321523"/>
    </source>
</evidence>
<sequence>MSDGSGTARVGNFTSRLTLRFLGSAVAFALLGIGVVGASMSVLVLLGMHRFSNDWEALMTSNRIEGAEALTSTVSLMSFLVTWGSVATIATLISVGLFFLWFTRSRVVNPLMNLTGAIDQLAGGKQSVTIPYADHIDEIGTMARAVLVLKQNTIEKLRLEAEQAALKQQSELERRRVLGDLANRLDESVGHVVETLSGAATDLQQNAAVMLTSCSDAQQRSAAIASTSRTSSASVESLASAAKALSDSIEEIEHQTSQATTVTRAGMQQVATTNEVVAGLSDTVREIGQVVGMIGEIAEQTNLLALNATIESARAGVAGKGFAVVAGEVKNLAGQASRATEEVTRKIQQIEEVTGRAVATMTNIAQTIQQIGGIVTGIASAVERQSGAARTIAHNVDTASDGTRRVNSDIERVASSAESTGRTADEVMRSASAVNQKATDLRSTVDSFLQKLRSA</sequence>
<gene>
    <name evidence="11" type="ORF">SAE02_01010</name>
</gene>
<feature type="domain" description="Methyl-accepting transducer" evidence="8">
    <location>
        <begin position="199"/>
        <end position="428"/>
    </location>
</feature>
<evidence type="ECO:0000256" key="4">
    <source>
        <dbReference type="ARBA" id="ARBA00029447"/>
    </source>
</evidence>
<comment type="subcellular location">
    <subcellularLocation>
        <location evidence="1">Cell inner membrane</location>
        <topology evidence="1">Multi-pass membrane protein</topology>
    </subcellularLocation>
</comment>
<evidence type="ECO:0008006" key="13">
    <source>
        <dbReference type="Google" id="ProtNLM"/>
    </source>
</evidence>
<dbReference type="PROSITE" id="PS50192">
    <property type="entry name" value="T_SNARE"/>
    <property type="match status" value="1"/>
</dbReference>
<keyword evidence="2" id="KW-1003">Cell membrane</keyword>
<keyword evidence="6" id="KW-0175">Coiled coil</keyword>
<keyword evidence="2" id="KW-0997">Cell inner membrane</keyword>
<comment type="caution">
    <text evidence="11">The sequence shown here is derived from an EMBL/GenBank/DDBJ whole genome shotgun (WGS) entry which is preliminary data.</text>
</comment>
<dbReference type="PROSITE" id="PS50885">
    <property type="entry name" value="HAMP"/>
    <property type="match status" value="1"/>
</dbReference>
<dbReference type="SUPFAM" id="SSF158472">
    <property type="entry name" value="HAMP domain-like"/>
    <property type="match status" value="1"/>
</dbReference>
<dbReference type="SMART" id="SM00283">
    <property type="entry name" value="MA"/>
    <property type="match status" value="1"/>
</dbReference>
<feature type="coiled-coil region" evidence="6">
    <location>
        <begin position="147"/>
        <end position="174"/>
    </location>
</feature>
<feature type="domain" description="HAMP" evidence="10">
    <location>
        <begin position="105"/>
        <end position="158"/>
    </location>
</feature>
<evidence type="ECO:0000259" key="10">
    <source>
        <dbReference type="PROSITE" id="PS50885"/>
    </source>
</evidence>
<keyword evidence="7" id="KW-1133">Transmembrane helix</keyword>
<feature type="transmembrane region" description="Helical" evidence="7">
    <location>
        <begin position="21"/>
        <end position="46"/>
    </location>
</feature>